<dbReference type="PANTHER" id="PTHR32089:SF41">
    <property type="entry name" value="METHYL-ACCEPTING CHEMOTAXIS PROTEIN"/>
    <property type="match status" value="1"/>
</dbReference>
<dbReference type="Proteomes" id="UP000283077">
    <property type="component" value="Unassembled WGS sequence"/>
</dbReference>
<dbReference type="Pfam" id="PF02743">
    <property type="entry name" value="dCache_1"/>
    <property type="match status" value="1"/>
</dbReference>
<accession>A0A437QS16</accession>
<dbReference type="GO" id="GO:0005886">
    <property type="term" value="C:plasma membrane"/>
    <property type="evidence" value="ECO:0007669"/>
    <property type="project" value="UniProtKB-SubCell"/>
</dbReference>
<dbReference type="Pfam" id="PF00672">
    <property type="entry name" value="HAMP"/>
    <property type="match status" value="1"/>
</dbReference>
<dbReference type="SUPFAM" id="SSF58104">
    <property type="entry name" value="Methyl-accepting chemotaxis protein (MCP) signaling domain"/>
    <property type="match status" value="1"/>
</dbReference>
<evidence type="ECO:0000256" key="7">
    <source>
        <dbReference type="ARBA" id="ARBA00023224"/>
    </source>
</evidence>
<evidence type="ECO:0000256" key="8">
    <source>
        <dbReference type="ARBA" id="ARBA00029447"/>
    </source>
</evidence>
<sequence>MGRNFFGGLMLYKKITSIKTKILMTVGGSTAALFMLSAVLVVSHLATQTRAQVEAEVNSLMQKEAVSVEQFFAEYAQVARTFLHSPQFQQWFVGYPGRGTELTGLPGYNEINQTFKTISSSDDTILSAFFALDRSAEYFREDSRTGVDTEGPDAGKVDKGYFATKRPWYLESMQHNKFFVGSPSADFTTGIVSAVVEGPVYLPDGRLLGVGGLDLHINKVGDKVDTIRYQGEGIPFLLDGKGNIVHFPKQQGLEVKPNDPIAEFDQKAKDSQGFAVIAKAAQAGTAGFSQLTFQGQEYYVSYQPVQLEFPEMAWLVGVMVPAKLIDGPIQSAINWALIGTLLILSIITLTILFSTSLITSPLIKLTDAMRDIASGDGDLTRTIAIEQQDEVGALAGHFNTFVGKLRHSLQLTREQAHQVQSSSQHLNQVVGLTNQEIQHGKLQIDAVSAAVTEMAATVQEISHNAQSTSDAAAHAQQQGQDGFKLSELAVLDMNQLDSRMVEAVQVVMGLAKESESIGTVVDVIKGIAEQTNLLALNAAIEAARAGEQGRGFAVVADEVRSLAGRTRESTDDIRRMVEKLQQIAKQAEEVMERGRSQTEISAGRAQSMQQALSAISKAIVVVQEQSTQIAVATEQQTIVAEDINQSLHSITALIDNTANHALELTQEAKQLDGSASELKQVVAQFKI</sequence>
<dbReference type="SMART" id="SM00304">
    <property type="entry name" value="HAMP"/>
    <property type="match status" value="1"/>
</dbReference>
<evidence type="ECO:0000256" key="10">
    <source>
        <dbReference type="SAM" id="Coils"/>
    </source>
</evidence>
<dbReference type="PROSITE" id="PS50111">
    <property type="entry name" value="CHEMOTAXIS_TRANSDUC_2"/>
    <property type="match status" value="1"/>
</dbReference>
<feature type="transmembrane region" description="Helical" evidence="11">
    <location>
        <begin position="335"/>
        <end position="360"/>
    </location>
</feature>
<dbReference type="GO" id="GO:0006935">
    <property type="term" value="P:chemotaxis"/>
    <property type="evidence" value="ECO:0007669"/>
    <property type="project" value="UniProtKB-KW"/>
</dbReference>
<evidence type="ECO:0000259" key="13">
    <source>
        <dbReference type="PROSITE" id="PS50885"/>
    </source>
</evidence>
<gene>
    <name evidence="14" type="ORF">EOE67_10360</name>
</gene>
<keyword evidence="5 11" id="KW-1133">Transmembrane helix</keyword>
<evidence type="ECO:0000256" key="9">
    <source>
        <dbReference type="PROSITE-ProRule" id="PRU00284"/>
    </source>
</evidence>
<dbReference type="InterPro" id="IPR033479">
    <property type="entry name" value="dCache_1"/>
</dbReference>
<reference evidence="14 15" key="1">
    <citation type="submission" date="2019-01" db="EMBL/GenBank/DDBJ databases">
        <authorList>
            <person name="Chen W.-M."/>
        </authorList>
    </citation>
    <scope>NUCLEOTIDE SEQUENCE [LARGE SCALE GENOMIC DNA]</scope>
    <source>
        <strain evidence="14 15">KYPC3</strain>
    </source>
</reference>
<evidence type="ECO:0000256" key="3">
    <source>
        <dbReference type="ARBA" id="ARBA00022500"/>
    </source>
</evidence>
<evidence type="ECO:0000256" key="1">
    <source>
        <dbReference type="ARBA" id="ARBA00004651"/>
    </source>
</evidence>
<dbReference type="CDD" id="cd11386">
    <property type="entry name" value="MCP_signal"/>
    <property type="match status" value="1"/>
</dbReference>
<protein>
    <submittedName>
        <fullName evidence="14">Methyl-accepting chemotaxis protein</fullName>
    </submittedName>
</protein>
<comment type="subcellular location">
    <subcellularLocation>
        <location evidence="1">Cell membrane</location>
        <topology evidence="1">Multi-pass membrane protein</topology>
    </subcellularLocation>
</comment>
<dbReference type="SMART" id="SM00283">
    <property type="entry name" value="MA"/>
    <property type="match status" value="1"/>
</dbReference>
<dbReference type="InterPro" id="IPR004089">
    <property type="entry name" value="MCPsignal_dom"/>
</dbReference>
<comment type="similarity">
    <text evidence="8">Belongs to the methyl-accepting chemotaxis (MCP) protein family.</text>
</comment>
<organism evidence="14 15">
    <name type="scientific">Rheinheimera riviphila</name>
    <dbReference type="NCBI Taxonomy" id="1834037"/>
    <lineage>
        <taxon>Bacteria</taxon>
        <taxon>Pseudomonadati</taxon>
        <taxon>Pseudomonadota</taxon>
        <taxon>Gammaproteobacteria</taxon>
        <taxon>Chromatiales</taxon>
        <taxon>Chromatiaceae</taxon>
        <taxon>Rheinheimera</taxon>
    </lineage>
</organism>
<keyword evidence="15" id="KW-1185">Reference proteome</keyword>
<dbReference type="AlphaFoldDB" id="A0A437QS16"/>
<keyword evidence="6 11" id="KW-0472">Membrane</keyword>
<evidence type="ECO:0000256" key="11">
    <source>
        <dbReference type="SAM" id="Phobius"/>
    </source>
</evidence>
<dbReference type="PROSITE" id="PS50885">
    <property type="entry name" value="HAMP"/>
    <property type="match status" value="1"/>
</dbReference>
<dbReference type="PANTHER" id="PTHR32089">
    <property type="entry name" value="METHYL-ACCEPTING CHEMOTAXIS PROTEIN MCPB"/>
    <property type="match status" value="1"/>
</dbReference>
<evidence type="ECO:0000256" key="6">
    <source>
        <dbReference type="ARBA" id="ARBA00023136"/>
    </source>
</evidence>
<evidence type="ECO:0000256" key="2">
    <source>
        <dbReference type="ARBA" id="ARBA00022475"/>
    </source>
</evidence>
<dbReference type="Gene3D" id="1.10.287.950">
    <property type="entry name" value="Methyl-accepting chemotaxis protein"/>
    <property type="match status" value="1"/>
</dbReference>
<evidence type="ECO:0000256" key="4">
    <source>
        <dbReference type="ARBA" id="ARBA00022692"/>
    </source>
</evidence>
<dbReference type="FunFam" id="1.10.287.950:FF:000001">
    <property type="entry name" value="Methyl-accepting chemotaxis sensory transducer"/>
    <property type="match status" value="1"/>
</dbReference>
<name>A0A437QS16_9GAMM</name>
<dbReference type="InterPro" id="IPR003660">
    <property type="entry name" value="HAMP_dom"/>
</dbReference>
<dbReference type="Gene3D" id="3.30.450.20">
    <property type="entry name" value="PAS domain"/>
    <property type="match status" value="2"/>
</dbReference>
<keyword evidence="2" id="KW-1003">Cell membrane</keyword>
<keyword evidence="4 11" id="KW-0812">Transmembrane</keyword>
<dbReference type="Pfam" id="PF00015">
    <property type="entry name" value="MCPsignal"/>
    <property type="match status" value="1"/>
</dbReference>
<keyword evidence="3" id="KW-0145">Chemotaxis</keyword>
<dbReference type="CDD" id="cd12912">
    <property type="entry name" value="PDC2_MCP_like"/>
    <property type="match status" value="1"/>
</dbReference>
<proteinExistence type="inferred from homology"/>
<dbReference type="OrthoDB" id="9781845at2"/>
<dbReference type="CDD" id="cd06225">
    <property type="entry name" value="HAMP"/>
    <property type="match status" value="1"/>
</dbReference>
<feature type="coiled-coil region" evidence="10">
    <location>
        <begin position="570"/>
        <end position="597"/>
    </location>
</feature>
<evidence type="ECO:0000256" key="5">
    <source>
        <dbReference type="ARBA" id="ARBA00022989"/>
    </source>
</evidence>
<evidence type="ECO:0000313" key="14">
    <source>
        <dbReference type="EMBL" id="RVU37287.1"/>
    </source>
</evidence>
<evidence type="ECO:0000313" key="15">
    <source>
        <dbReference type="Proteomes" id="UP000283077"/>
    </source>
</evidence>
<feature type="domain" description="Methyl-accepting transducer" evidence="12">
    <location>
        <begin position="415"/>
        <end position="651"/>
    </location>
</feature>
<feature type="domain" description="HAMP" evidence="13">
    <location>
        <begin position="356"/>
        <end position="410"/>
    </location>
</feature>
<dbReference type="EMBL" id="SACS01000010">
    <property type="protein sequence ID" value="RVU37287.1"/>
    <property type="molecule type" value="Genomic_DNA"/>
</dbReference>
<comment type="caution">
    <text evidence="14">The sequence shown here is derived from an EMBL/GenBank/DDBJ whole genome shotgun (WGS) entry which is preliminary data.</text>
</comment>
<dbReference type="GO" id="GO:0007165">
    <property type="term" value="P:signal transduction"/>
    <property type="evidence" value="ECO:0007669"/>
    <property type="project" value="UniProtKB-KW"/>
</dbReference>
<evidence type="ECO:0000259" key="12">
    <source>
        <dbReference type="PROSITE" id="PS50111"/>
    </source>
</evidence>
<keyword evidence="10" id="KW-0175">Coiled coil</keyword>
<keyword evidence="7 9" id="KW-0807">Transducer</keyword>